<dbReference type="InterPro" id="IPR000182">
    <property type="entry name" value="GNAT_dom"/>
</dbReference>
<reference evidence="2 3" key="1">
    <citation type="submission" date="2017-09" db="EMBL/GenBank/DDBJ databases">
        <title>Depth-based differentiation of microbial function through sediment-hosted aquifers and enrichment of novel symbionts in the deep terrestrial subsurface.</title>
        <authorList>
            <person name="Probst A.J."/>
            <person name="Ladd B."/>
            <person name="Jarett J.K."/>
            <person name="Geller-Mcgrath D.E."/>
            <person name="Sieber C.M."/>
            <person name="Emerson J.B."/>
            <person name="Anantharaman K."/>
            <person name="Thomas B.C."/>
            <person name="Malmstrom R."/>
            <person name="Stieglmeier M."/>
            <person name="Klingl A."/>
            <person name="Woyke T."/>
            <person name="Ryan C.M."/>
            <person name="Banfield J.F."/>
        </authorList>
    </citation>
    <scope>NUCLEOTIDE SEQUENCE [LARGE SCALE GENOMIC DNA]</scope>
    <source>
        <strain evidence="2">CG17_big_fil_post_rev_8_21_14_2_50_48_46</strain>
    </source>
</reference>
<comment type="caution">
    <text evidence="2">The sequence shown here is derived from an EMBL/GenBank/DDBJ whole genome shotgun (WGS) entry which is preliminary data.</text>
</comment>
<sequence>MQIVPLDLNDPRMEAFFELPWQIYPEKHAWIPPSREQVRAELSTENLFFRHGQAQAFLALDGERVVGRILASLDHQLKDKRVGHFGYFEAYNRPDVAQALLNAAMDWVSVQGGKDTLHGPVDLHIFNRYRVQTAGFETSPFLGEPRSPEYYPALLESAGLMPVARWNSWDIGEMQLRGMYQYLQGQIEKIRAQRPASYRLQTFRPDALEEELRLSHQIAMEVFSENYGYTVLDFEEFQQAFSGIAGLMQIHPDLFGLFYHEQDVIGLGYAYLDYAAYFQALKGAPVNPLEMLEQQPERLVLHTFGIQPTHRHSELAYDMFYYGLKHGFARGVKSGIGALAKEGRTIYDQFGPPTRSYAVYARQV</sequence>
<dbReference type="EMBL" id="PFFQ01000012">
    <property type="protein sequence ID" value="PIW18667.1"/>
    <property type="molecule type" value="Genomic_DNA"/>
</dbReference>
<dbReference type="InterPro" id="IPR016181">
    <property type="entry name" value="Acyl_CoA_acyltransferase"/>
</dbReference>
<dbReference type="GO" id="GO:0016747">
    <property type="term" value="F:acyltransferase activity, transferring groups other than amino-acyl groups"/>
    <property type="evidence" value="ECO:0007669"/>
    <property type="project" value="InterPro"/>
</dbReference>
<dbReference type="PROSITE" id="PS51186">
    <property type="entry name" value="GNAT"/>
    <property type="match status" value="1"/>
</dbReference>
<protein>
    <recommendedName>
        <fullName evidence="1">N-acetyltransferase domain-containing protein</fullName>
    </recommendedName>
</protein>
<accession>A0A2M7G998</accession>
<gene>
    <name evidence="2" type="ORF">COW36_05065</name>
</gene>
<dbReference type="PANTHER" id="PTHR41368:SF1">
    <property type="entry name" value="PROTEIN YGHO"/>
    <property type="match status" value="1"/>
</dbReference>
<dbReference type="Proteomes" id="UP000231019">
    <property type="component" value="Unassembled WGS sequence"/>
</dbReference>
<feature type="domain" description="N-acetyltransferase" evidence="1">
    <location>
        <begin position="1"/>
        <end position="157"/>
    </location>
</feature>
<dbReference type="AlphaFoldDB" id="A0A2M7G998"/>
<evidence type="ECO:0000259" key="1">
    <source>
        <dbReference type="PROSITE" id="PS51186"/>
    </source>
</evidence>
<dbReference type="InterPro" id="IPR039968">
    <property type="entry name" value="BcerS-like"/>
</dbReference>
<proteinExistence type="predicted"/>
<dbReference type="SUPFAM" id="SSF55729">
    <property type="entry name" value="Acyl-CoA N-acyltransferases (Nat)"/>
    <property type="match status" value="1"/>
</dbReference>
<dbReference type="PANTHER" id="PTHR41368">
    <property type="entry name" value="PROTEIN YGHO"/>
    <property type="match status" value="1"/>
</dbReference>
<name>A0A2M7G998_9BACT</name>
<dbReference type="Gene3D" id="3.40.630.30">
    <property type="match status" value="1"/>
</dbReference>
<organism evidence="2 3">
    <name type="scientific">bacterium (Candidatus Blackallbacteria) CG17_big_fil_post_rev_8_21_14_2_50_48_46</name>
    <dbReference type="NCBI Taxonomy" id="2014261"/>
    <lineage>
        <taxon>Bacteria</taxon>
        <taxon>Candidatus Blackallbacteria</taxon>
    </lineage>
</organism>
<evidence type="ECO:0000313" key="3">
    <source>
        <dbReference type="Proteomes" id="UP000231019"/>
    </source>
</evidence>
<evidence type="ECO:0000313" key="2">
    <source>
        <dbReference type="EMBL" id="PIW18667.1"/>
    </source>
</evidence>